<organism evidence="1 2">
    <name type="scientific">Salipaludibacillus keqinensis</name>
    <dbReference type="NCBI Taxonomy" id="2045207"/>
    <lineage>
        <taxon>Bacteria</taxon>
        <taxon>Bacillati</taxon>
        <taxon>Bacillota</taxon>
        <taxon>Bacilli</taxon>
        <taxon>Bacillales</taxon>
        <taxon>Bacillaceae</taxon>
    </lineage>
</organism>
<gene>
    <name evidence="1" type="ORF">CR194_14125</name>
</gene>
<comment type="caution">
    <text evidence="1">The sequence shown here is derived from an EMBL/GenBank/DDBJ whole genome shotgun (WGS) entry which is preliminary data.</text>
</comment>
<dbReference type="Pfam" id="PF20074">
    <property type="entry name" value="DUF6470"/>
    <property type="match status" value="1"/>
</dbReference>
<evidence type="ECO:0000313" key="1">
    <source>
        <dbReference type="EMBL" id="PYZ92786.1"/>
    </source>
</evidence>
<accession>A0A323TDQ1</accession>
<dbReference type="RefSeq" id="WP_110610334.1">
    <property type="nucleotide sequence ID" value="NZ_PDOD01000003.1"/>
</dbReference>
<dbReference type="EMBL" id="PDOD01000003">
    <property type="protein sequence ID" value="PYZ92786.1"/>
    <property type="molecule type" value="Genomic_DNA"/>
</dbReference>
<proteinExistence type="predicted"/>
<sequence length="192" mass="21626">MDLARINISTTQAQTGIQSQRPPMSIHQPQADMHIDQEFGSIRISTTASQLFIDQTEAFADADLKGPLRRSDEFAARSMQNVMQYIAKTTQQGDQMKKIEHGTNAIASIAKQNGERPTKQINYGTVPEHMGKVSIDYRPSDISIQADRSEPTIRVHKNDPQIHIPRWESNVYLQQKNHIDFSVSGGSINRQL</sequence>
<evidence type="ECO:0008006" key="3">
    <source>
        <dbReference type="Google" id="ProtNLM"/>
    </source>
</evidence>
<dbReference type="InterPro" id="IPR045527">
    <property type="entry name" value="DUF6470"/>
</dbReference>
<evidence type="ECO:0000313" key="2">
    <source>
        <dbReference type="Proteomes" id="UP000248214"/>
    </source>
</evidence>
<dbReference type="Proteomes" id="UP000248214">
    <property type="component" value="Unassembled WGS sequence"/>
</dbReference>
<name>A0A323TDQ1_9BACI</name>
<dbReference type="AlphaFoldDB" id="A0A323TDQ1"/>
<reference evidence="1 2" key="1">
    <citation type="submission" date="2017-10" db="EMBL/GenBank/DDBJ databases">
        <title>Bacillus sp. nov., a halophilic bacterium isolated from a Keqin Lake.</title>
        <authorList>
            <person name="Wang H."/>
        </authorList>
    </citation>
    <scope>NUCLEOTIDE SEQUENCE [LARGE SCALE GENOMIC DNA]</scope>
    <source>
        <strain evidence="1 2">KQ-12</strain>
    </source>
</reference>
<keyword evidence="2" id="KW-1185">Reference proteome</keyword>
<protein>
    <recommendedName>
        <fullName evidence="3">YviE</fullName>
    </recommendedName>
</protein>